<proteinExistence type="predicted"/>
<comment type="caution">
    <text evidence="3">The sequence shown here is derived from an EMBL/GenBank/DDBJ whole genome shotgun (WGS) entry which is preliminary data.</text>
</comment>
<dbReference type="PANTHER" id="PTHR23099:SF0">
    <property type="entry name" value="GERM CELL NUCLEAR ACIDIC PROTEIN"/>
    <property type="match status" value="1"/>
</dbReference>
<feature type="compositionally biased region" description="Low complexity" evidence="1">
    <location>
        <begin position="268"/>
        <end position="283"/>
    </location>
</feature>
<feature type="region of interest" description="Disordered" evidence="1">
    <location>
        <begin position="1"/>
        <end position="184"/>
    </location>
</feature>
<sequence>MARRRVLDDSEDDYSPAHSTLPLQTSHSIKPRTSRSTTTRRVKPEISNVAAKEPGSEDSEKKTARNVPKSTSQIRLAPLKSLEHRNDLTIQDDTPERSRKRVPFGPLKAASEKKILPRQKSRRAVTPEIPSSIPSDEEVDEGQASRQSQTEEIDCEESIWCGSDRDAPASDEELPSPSTFFPARRKQDNLCDIAQGMKALQIFDDEVPAPFKPLSIIPRQEPSRQANASDKENENAIDSHSPPRHKQQNPPKKTSLDRPATPPPAPESPGKLKSPSKLQSPSKRAPRVPTPPLRPSLDAFWTAEAVNDWNDQYSPQKPLKSPRKLFSTQPPTFDSDGLFPKVSPCKLPQSPSKRTKAEIQTRKDWDIRKHSLASSFLAELDQTIAGGKVAALSESTGGVQLVWSKTLNSTAGRANWRRETTRSHSKEDPTKMIATHKHFASIELAEKVLTYSEEAETKLINVIAHEFCHLCNFMISGVKDQPHGASFKQWGVKCSRAFGDRGINVTTKHSYEIEYKYIWRCEDEECGMEFKRHSKSIDPKRHRCGQCRANLSQIKPVPRGGAKASNQDSGKATPVNGILGMPPKATPVNGYAAYVKEHFANLKKSMPGSSHKQVMEALGKQYRDEQAAKASGTVGIDDVAKKLGNVRLDVKEVIDLD</sequence>
<dbReference type="GO" id="GO:0005634">
    <property type="term" value="C:nucleus"/>
    <property type="evidence" value="ECO:0007669"/>
    <property type="project" value="TreeGrafter"/>
</dbReference>
<evidence type="ECO:0000313" key="4">
    <source>
        <dbReference type="Proteomes" id="UP000660729"/>
    </source>
</evidence>
<gene>
    <name evidence="3" type="ORF">HII31_07165</name>
</gene>
<feature type="compositionally biased region" description="Basic and acidic residues" evidence="1">
    <location>
        <begin position="54"/>
        <end position="63"/>
    </location>
</feature>
<dbReference type="OrthoDB" id="20772at2759"/>
<feature type="region of interest" description="Disordered" evidence="1">
    <location>
        <begin position="212"/>
        <end position="296"/>
    </location>
</feature>
<name>A0A8H6RIS9_9PEZI</name>
<accession>A0A8H6RIS9</accession>
<dbReference type="PANTHER" id="PTHR23099">
    <property type="entry name" value="TRANSCRIPTIONAL REGULATOR"/>
    <property type="match status" value="1"/>
</dbReference>
<dbReference type="SMART" id="SM00731">
    <property type="entry name" value="SprT"/>
    <property type="match status" value="1"/>
</dbReference>
<dbReference type="GO" id="GO:0006950">
    <property type="term" value="P:response to stress"/>
    <property type="evidence" value="ECO:0007669"/>
    <property type="project" value="UniProtKB-ARBA"/>
</dbReference>
<feature type="compositionally biased region" description="Polar residues" evidence="1">
    <location>
        <begin position="17"/>
        <end position="28"/>
    </location>
</feature>
<dbReference type="InterPro" id="IPR036910">
    <property type="entry name" value="HMG_box_dom_sf"/>
</dbReference>
<organism evidence="3 4">
    <name type="scientific">Pseudocercospora fuligena</name>
    <dbReference type="NCBI Taxonomy" id="685502"/>
    <lineage>
        <taxon>Eukaryota</taxon>
        <taxon>Fungi</taxon>
        <taxon>Dikarya</taxon>
        <taxon>Ascomycota</taxon>
        <taxon>Pezizomycotina</taxon>
        <taxon>Dothideomycetes</taxon>
        <taxon>Dothideomycetidae</taxon>
        <taxon>Mycosphaerellales</taxon>
        <taxon>Mycosphaerellaceae</taxon>
        <taxon>Pseudocercospora</taxon>
    </lineage>
</organism>
<protein>
    <submittedName>
        <fullName evidence="3">HMG box-containing protein C19G7.04</fullName>
    </submittedName>
</protein>
<dbReference type="CDD" id="cd00084">
    <property type="entry name" value="HMG-box_SF"/>
    <property type="match status" value="1"/>
</dbReference>
<dbReference type="InterPro" id="IPR006640">
    <property type="entry name" value="SprT-like_domain"/>
</dbReference>
<evidence type="ECO:0000259" key="2">
    <source>
        <dbReference type="SMART" id="SM00731"/>
    </source>
</evidence>
<dbReference type="EMBL" id="JABCIY010000157">
    <property type="protein sequence ID" value="KAF7191663.1"/>
    <property type="molecule type" value="Genomic_DNA"/>
</dbReference>
<dbReference type="Proteomes" id="UP000660729">
    <property type="component" value="Unassembled WGS sequence"/>
</dbReference>
<evidence type="ECO:0000256" key="1">
    <source>
        <dbReference type="SAM" id="MobiDB-lite"/>
    </source>
</evidence>
<feature type="region of interest" description="Disordered" evidence="1">
    <location>
        <begin position="334"/>
        <end position="360"/>
    </location>
</feature>
<dbReference type="SUPFAM" id="SSF47095">
    <property type="entry name" value="HMG-box"/>
    <property type="match status" value="1"/>
</dbReference>
<evidence type="ECO:0000313" key="3">
    <source>
        <dbReference type="EMBL" id="KAF7191663.1"/>
    </source>
</evidence>
<keyword evidence="4" id="KW-1185">Reference proteome</keyword>
<feature type="domain" description="SprT-like" evidence="2">
    <location>
        <begin position="378"/>
        <end position="554"/>
    </location>
</feature>
<feature type="compositionally biased region" description="Basic residues" evidence="1">
    <location>
        <begin position="29"/>
        <end position="41"/>
    </location>
</feature>
<reference evidence="3" key="1">
    <citation type="submission" date="2020-04" db="EMBL/GenBank/DDBJ databases">
        <title>Draft genome resource of the tomato pathogen Pseudocercospora fuligena.</title>
        <authorList>
            <person name="Zaccaron A."/>
        </authorList>
    </citation>
    <scope>NUCLEOTIDE SEQUENCE</scope>
    <source>
        <strain evidence="3">PF001</strain>
    </source>
</reference>
<dbReference type="Pfam" id="PF10263">
    <property type="entry name" value="SprT-like"/>
    <property type="match status" value="1"/>
</dbReference>
<dbReference type="InterPro" id="IPR035240">
    <property type="entry name" value="SprT_Zn_ribbon"/>
</dbReference>
<dbReference type="Pfam" id="PF17283">
    <property type="entry name" value="Zn_ribbon_SprT"/>
    <property type="match status" value="1"/>
</dbReference>
<feature type="region of interest" description="Disordered" evidence="1">
    <location>
        <begin position="556"/>
        <end position="578"/>
    </location>
</feature>
<dbReference type="AlphaFoldDB" id="A0A8H6RIS9"/>